<evidence type="ECO:0000313" key="2">
    <source>
        <dbReference type="Proteomes" id="UP000283975"/>
    </source>
</evidence>
<accession>A0A414AIW6</accession>
<comment type="caution">
    <text evidence="1">The sequence shown here is derived from an EMBL/GenBank/DDBJ whole genome shotgun (WGS) entry which is preliminary data.</text>
</comment>
<protein>
    <submittedName>
        <fullName evidence="1">AP2 domain-containing protein</fullName>
    </submittedName>
</protein>
<organism evidence="1 2">
    <name type="scientific">Enterocloster bolteae</name>
    <dbReference type="NCBI Taxonomy" id="208479"/>
    <lineage>
        <taxon>Bacteria</taxon>
        <taxon>Bacillati</taxon>
        <taxon>Bacillota</taxon>
        <taxon>Clostridia</taxon>
        <taxon>Lachnospirales</taxon>
        <taxon>Lachnospiraceae</taxon>
        <taxon>Enterocloster</taxon>
    </lineage>
</organism>
<dbReference type="AlphaFoldDB" id="A0A414AIW6"/>
<dbReference type="Proteomes" id="UP000283975">
    <property type="component" value="Unassembled WGS sequence"/>
</dbReference>
<dbReference type="RefSeq" id="WP_002573418.1">
    <property type="nucleotide sequence ID" value="NZ_CBCSIM010000019.1"/>
</dbReference>
<reference evidence="1 2" key="1">
    <citation type="submission" date="2018-08" db="EMBL/GenBank/DDBJ databases">
        <title>A genome reference for cultivated species of the human gut microbiota.</title>
        <authorList>
            <person name="Zou Y."/>
            <person name="Xue W."/>
            <person name="Luo G."/>
        </authorList>
    </citation>
    <scope>NUCLEOTIDE SEQUENCE [LARGE SCALE GENOMIC DNA]</scope>
    <source>
        <strain evidence="1 2">AM35-14</strain>
    </source>
</reference>
<proteinExistence type="predicted"/>
<gene>
    <name evidence="1" type="ORF">DW839_28430</name>
</gene>
<sequence>MGKDNQLKDRTGEVSYTKYGTKATTVQYINNKDVLVEFNDDYRFQYHTTYINFKNGRLTNPYDKSIYRIGFIGIGDYDSKHISYPAWFNMIKRCYKKQKSYDDESYDDCIVDKEWHNFQNFAKWYEENMYVCDERLVIDKDIKLHGNRMYSKEYCMLLPEKINLLFIKEKARRGDLPMGVHFHKERDNYVAMCSVDGKTKYIGSYSNPQIAFNHYKEFKEKHIKKVLENYIGILPSDIYKAVENYKIEITD</sequence>
<name>A0A414AIW6_9FIRM</name>
<dbReference type="EMBL" id="QSHZ01000047">
    <property type="protein sequence ID" value="RHC48458.1"/>
    <property type="molecule type" value="Genomic_DNA"/>
</dbReference>
<evidence type="ECO:0000313" key="1">
    <source>
        <dbReference type="EMBL" id="RHC48458.1"/>
    </source>
</evidence>